<reference evidence="5" key="1">
    <citation type="submission" date="2020-10" db="EMBL/GenBank/DDBJ databases">
        <authorList>
            <person name="Gilroy R."/>
        </authorList>
    </citation>
    <scope>NUCLEOTIDE SEQUENCE</scope>
    <source>
        <strain evidence="5">ChiSjej4B22-8148</strain>
    </source>
</reference>
<dbReference type="PANTHER" id="PTHR31689">
    <property type="entry name" value="DIAMINOPIMELATE EPIMERASE, CHLOROPLASTIC"/>
    <property type="match status" value="1"/>
</dbReference>
<comment type="subcellular location">
    <subcellularLocation>
        <location evidence="3">Cytoplasm</location>
    </subcellularLocation>
</comment>
<protein>
    <recommendedName>
        <fullName evidence="3 4">Diaminopimelate epimerase</fullName>
        <shortName evidence="3">DAP epimerase</shortName>
        <ecNumber evidence="3 4">5.1.1.7</ecNumber>
    </recommendedName>
    <alternativeName>
        <fullName evidence="3">PLP-independent amino acid racemase</fullName>
    </alternativeName>
</protein>
<feature type="binding site" evidence="3">
    <location>
        <begin position="208"/>
        <end position="209"/>
    </location>
    <ligand>
        <name>substrate</name>
    </ligand>
</feature>
<evidence type="ECO:0000256" key="1">
    <source>
        <dbReference type="ARBA" id="ARBA00010219"/>
    </source>
</evidence>
<feature type="binding site" evidence="3">
    <location>
        <position position="157"/>
    </location>
    <ligand>
        <name>substrate</name>
    </ligand>
</feature>
<sequence>MEMTLSKYHSFGNDYLIYDCRKNEYELKPEDIRNICSRRFGAGGDGILAGPVPMFGKTGVKIYNPDGSEAAISGNGLCIFAKYLKDAGYVVKKEVVIQTRSRAVTVHYHNEAATEITISMGRLYCGQTDGEGREKSEFIPVEYQGRTYQGMCVWMGNLHCIIPMEEISKETVCRIGKQLEKDGRFPDGVNTQIIKVRDKNNLDTEVYERGAGYTLASGSSCCAAAGVASLLNLTDPCVYVHMPGGTLTVRVDQEMNAEMTGKADYIGEIRLSYEFLEKYHIG</sequence>
<dbReference type="Proteomes" id="UP000886757">
    <property type="component" value="Unassembled WGS sequence"/>
</dbReference>
<feature type="binding site" evidence="3">
    <location>
        <position position="64"/>
    </location>
    <ligand>
        <name>substrate</name>
    </ligand>
</feature>
<dbReference type="Pfam" id="PF01678">
    <property type="entry name" value="DAP_epimerase"/>
    <property type="match status" value="2"/>
</dbReference>
<gene>
    <name evidence="3 5" type="primary">dapF</name>
    <name evidence="5" type="ORF">IAB31_07305</name>
</gene>
<keyword evidence="3" id="KW-0028">Amino-acid biosynthesis</keyword>
<feature type="binding site" evidence="3">
    <location>
        <position position="13"/>
    </location>
    <ligand>
        <name>substrate</name>
    </ligand>
</feature>
<evidence type="ECO:0000313" key="5">
    <source>
        <dbReference type="EMBL" id="HIR13713.1"/>
    </source>
</evidence>
<accession>A0A9D1ABX7</accession>
<dbReference type="InterPro" id="IPR001653">
    <property type="entry name" value="DAP_epimerase_DapF"/>
</dbReference>
<dbReference type="EC" id="5.1.1.7" evidence="3 4"/>
<feature type="binding site" evidence="3">
    <location>
        <position position="190"/>
    </location>
    <ligand>
        <name>substrate</name>
    </ligand>
</feature>
<reference evidence="5" key="2">
    <citation type="journal article" date="2021" name="PeerJ">
        <title>Extensive microbial diversity within the chicken gut microbiome revealed by metagenomics and culture.</title>
        <authorList>
            <person name="Gilroy R."/>
            <person name="Ravi A."/>
            <person name="Getino M."/>
            <person name="Pursley I."/>
            <person name="Horton D.L."/>
            <person name="Alikhan N.F."/>
            <person name="Baker D."/>
            <person name="Gharbi K."/>
            <person name="Hall N."/>
            <person name="Watson M."/>
            <person name="Adriaenssens E.M."/>
            <person name="Foster-Nyarko E."/>
            <person name="Jarju S."/>
            <person name="Secka A."/>
            <person name="Antonio M."/>
            <person name="Oren A."/>
            <person name="Chaudhuri R.R."/>
            <person name="La Ragione R."/>
            <person name="Hildebrand F."/>
            <person name="Pallen M.J."/>
        </authorList>
    </citation>
    <scope>NUCLEOTIDE SEQUENCE</scope>
    <source>
        <strain evidence="5">ChiSjej4B22-8148</strain>
    </source>
</reference>
<dbReference type="PANTHER" id="PTHR31689:SF0">
    <property type="entry name" value="DIAMINOPIMELATE EPIMERASE"/>
    <property type="match status" value="1"/>
</dbReference>
<keyword evidence="2 3" id="KW-0413">Isomerase</keyword>
<evidence type="ECO:0000256" key="3">
    <source>
        <dbReference type="HAMAP-Rule" id="MF_00197"/>
    </source>
</evidence>
<feature type="binding site" evidence="3">
    <location>
        <begin position="218"/>
        <end position="219"/>
    </location>
    <ligand>
        <name>substrate</name>
    </ligand>
</feature>
<dbReference type="SUPFAM" id="SSF54506">
    <property type="entry name" value="Diaminopimelate epimerase-like"/>
    <property type="match status" value="2"/>
</dbReference>
<proteinExistence type="inferred from homology"/>
<comment type="caution">
    <text evidence="5">The sequence shown here is derived from an EMBL/GenBank/DDBJ whole genome shotgun (WGS) entry which is preliminary data.</text>
</comment>
<keyword evidence="3" id="KW-0963">Cytoplasm</keyword>
<comment type="caution">
    <text evidence="3">Lacks conserved residue(s) required for the propagation of feature annotation.</text>
</comment>
<feature type="site" description="Could be important to modulate the pK values of the two catalytic cysteine residues" evidence="3">
    <location>
        <position position="159"/>
    </location>
</feature>
<name>A0A9D1ABX7_9FIRM</name>
<dbReference type="NCBIfam" id="TIGR00652">
    <property type="entry name" value="DapF"/>
    <property type="match status" value="1"/>
</dbReference>
<comment type="pathway">
    <text evidence="3">Amino-acid biosynthesis; L-lysine biosynthesis via DAP pathway; DL-2,6-diaminopimelate from LL-2,6-diaminopimelate: step 1/1.</text>
</comment>
<comment type="similarity">
    <text evidence="1 3">Belongs to the diaminopimelate epimerase family.</text>
</comment>
<feature type="site" description="Could be important to modulate the pK values of the two catalytic cysteine residues" evidence="3">
    <location>
        <position position="208"/>
    </location>
</feature>
<dbReference type="GO" id="GO:0008837">
    <property type="term" value="F:diaminopimelate epimerase activity"/>
    <property type="evidence" value="ECO:0007669"/>
    <property type="project" value="UniProtKB-UniRule"/>
</dbReference>
<evidence type="ECO:0000256" key="4">
    <source>
        <dbReference type="NCBIfam" id="TIGR00652"/>
    </source>
</evidence>
<comment type="catalytic activity">
    <reaction evidence="3">
        <text>(2S,6S)-2,6-diaminopimelate = meso-2,6-diaminopimelate</text>
        <dbReference type="Rhea" id="RHEA:15393"/>
        <dbReference type="ChEBI" id="CHEBI:57609"/>
        <dbReference type="ChEBI" id="CHEBI:57791"/>
        <dbReference type="EC" id="5.1.1.7"/>
    </reaction>
</comment>
<feature type="binding site" evidence="3">
    <location>
        <begin position="74"/>
        <end position="75"/>
    </location>
    <ligand>
        <name>substrate</name>
    </ligand>
</feature>
<evidence type="ECO:0000313" key="6">
    <source>
        <dbReference type="Proteomes" id="UP000886757"/>
    </source>
</evidence>
<evidence type="ECO:0000256" key="2">
    <source>
        <dbReference type="ARBA" id="ARBA00023235"/>
    </source>
</evidence>
<comment type="function">
    <text evidence="3">Catalyzes the stereoinversion of LL-2,6-diaminopimelate (L,L-DAP) to meso-diaminopimelate (meso-DAP), a precursor of L-lysine and an essential component of the bacterial peptidoglycan.</text>
</comment>
<dbReference type="EMBL" id="DVGK01000081">
    <property type="protein sequence ID" value="HIR13713.1"/>
    <property type="molecule type" value="Genomic_DNA"/>
</dbReference>
<dbReference type="Gene3D" id="3.10.310.10">
    <property type="entry name" value="Diaminopimelate Epimerase, Chain A, domain 1"/>
    <property type="match status" value="2"/>
</dbReference>
<comment type="subunit">
    <text evidence="3">Homodimer.</text>
</comment>
<dbReference type="HAMAP" id="MF_00197">
    <property type="entry name" value="DAP_epimerase"/>
    <property type="match status" value="1"/>
</dbReference>
<keyword evidence="3" id="KW-0457">Lysine biosynthesis</keyword>
<dbReference type="GO" id="GO:0005829">
    <property type="term" value="C:cytosol"/>
    <property type="evidence" value="ECO:0007669"/>
    <property type="project" value="TreeGrafter"/>
</dbReference>
<dbReference type="AlphaFoldDB" id="A0A9D1ABX7"/>
<dbReference type="GO" id="GO:0009089">
    <property type="term" value="P:lysine biosynthetic process via diaminopimelate"/>
    <property type="evidence" value="ECO:0007669"/>
    <property type="project" value="UniProtKB-UniRule"/>
</dbReference>
<organism evidence="5 6">
    <name type="scientific">Candidatus Choladousia intestinavium</name>
    <dbReference type="NCBI Taxonomy" id="2840727"/>
    <lineage>
        <taxon>Bacteria</taxon>
        <taxon>Bacillati</taxon>
        <taxon>Bacillota</taxon>
        <taxon>Clostridia</taxon>
        <taxon>Lachnospirales</taxon>
        <taxon>Lachnospiraceae</taxon>
        <taxon>Lachnospiraceae incertae sedis</taxon>
        <taxon>Candidatus Choladousia</taxon>
    </lineage>
</organism>